<dbReference type="EMBL" id="CP010429">
    <property type="protein sequence ID" value="AKD54579.1"/>
    <property type="molecule type" value="Genomic_DNA"/>
</dbReference>
<proteinExistence type="predicted"/>
<dbReference type="HOGENOM" id="CLU_782811_0_0_10"/>
<feature type="region of interest" description="Disordered" evidence="1">
    <location>
        <begin position="1"/>
        <end position="29"/>
    </location>
</feature>
<sequence>MQSLTTPGIKQNQQLLSPREHNPKIEDNRHKTARLIDLHESISRRNKLSPGELMQQAVNEKRKKEHNAVKPFAVLAEAALKYIPEQDRRSVQQLIQFLKTADPQNMYQLTEVSKKANKVYESFNFRLDEESQEAWTYQLDLDTWRNQLQVALYKRRDELIEQKPERLLQFGVENQFKKLHPDAEVPTCLVNTQQQLGIVLFGGKVENDCGRFATKLFYELRTRALLNLQKEGVPGKQMLNHPDISGIRADVLTYFKSATFPYPHHAKTSIGSHNGKIYSLEAHKGKPFMLAPELREFDSIDSYLEKSDVYIEKRSTKSLLSELGPMDLSRYSDEDMLKFLKAFMNEVNEPLGRR</sequence>
<dbReference type="PATRIC" id="fig|1379870.5.peg.1365"/>
<dbReference type="Proteomes" id="UP000033054">
    <property type="component" value="Chromosome"/>
</dbReference>
<keyword evidence="3" id="KW-1185">Reference proteome</keyword>
<dbReference type="KEGG" id="srd:SD10_06300"/>
<dbReference type="RefSeq" id="WP_046376177.1">
    <property type="nucleotide sequence ID" value="NZ_CP010429.1"/>
</dbReference>
<reference evidence="2 3" key="1">
    <citation type="journal article" date="2014" name="Curr. Microbiol.">
        <title>Spirosoma radiotolerans sp. nov., a gamma-radiation-resistant bacterium isolated from gamma ray-irradiated soil.</title>
        <authorList>
            <person name="Lee J.J."/>
            <person name="Srinivasan S."/>
            <person name="Lim S."/>
            <person name="Joe M."/>
            <person name="Im S."/>
            <person name="Bae S.I."/>
            <person name="Park K.R."/>
            <person name="Han J.H."/>
            <person name="Park S.H."/>
            <person name="Joo B.M."/>
            <person name="Park S.J."/>
            <person name="Kim M.K."/>
        </authorList>
    </citation>
    <scope>NUCLEOTIDE SEQUENCE [LARGE SCALE GENOMIC DNA]</scope>
    <source>
        <strain evidence="2 3">DG5A</strain>
    </source>
</reference>
<evidence type="ECO:0000313" key="3">
    <source>
        <dbReference type="Proteomes" id="UP000033054"/>
    </source>
</evidence>
<evidence type="ECO:0000256" key="1">
    <source>
        <dbReference type="SAM" id="MobiDB-lite"/>
    </source>
</evidence>
<feature type="compositionally biased region" description="Polar residues" evidence="1">
    <location>
        <begin position="1"/>
        <end position="16"/>
    </location>
</feature>
<gene>
    <name evidence="2" type="ORF">SD10_06300</name>
</gene>
<evidence type="ECO:0000313" key="2">
    <source>
        <dbReference type="EMBL" id="AKD54579.1"/>
    </source>
</evidence>
<organism evidence="2 3">
    <name type="scientific">Spirosoma radiotolerans</name>
    <dbReference type="NCBI Taxonomy" id="1379870"/>
    <lineage>
        <taxon>Bacteria</taxon>
        <taxon>Pseudomonadati</taxon>
        <taxon>Bacteroidota</taxon>
        <taxon>Cytophagia</taxon>
        <taxon>Cytophagales</taxon>
        <taxon>Cytophagaceae</taxon>
        <taxon>Spirosoma</taxon>
    </lineage>
</organism>
<protein>
    <submittedName>
        <fullName evidence="2">Uncharacterized protein</fullName>
    </submittedName>
</protein>
<dbReference type="AlphaFoldDB" id="A0A0E3ZUJ2"/>
<feature type="compositionally biased region" description="Basic and acidic residues" evidence="1">
    <location>
        <begin position="18"/>
        <end position="29"/>
    </location>
</feature>
<name>A0A0E3ZUJ2_9BACT</name>
<accession>A0A0E3ZUJ2</accession>